<feature type="signal peptide" evidence="1">
    <location>
        <begin position="1"/>
        <end position="25"/>
    </location>
</feature>
<evidence type="ECO:0000256" key="1">
    <source>
        <dbReference type="SAM" id="SignalP"/>
    </source>
</evidence>
<dbReference type="AlphaFoldDB" id="A0A140E3L9"/>
<dbReference type="Pfam" id="PF00578">
    <property type="entry name" value="AhpC-TSA"/>
    <property type="match status" value="1"/>
</dbReference>
<dbReference type="KEGG" id="mdn:JT25_000580"/>
<dbReference type="Proteomes" id="UP000030512">
    <property type="component" value="Chromosome"/>
</dbReference>
<keyword evidence="4" id="KW-1185">Reference proteome</keyword>
<evidence type="ECO:0000313" key="4">
    <source>
        <dbReference type="Proteomes" id="UP000030512"/>
    </source>
</evidence>
<dbReference type="InterPro" id="IPR047262">
    <property type="entry name" value="PRX-like1"/>
</dbReference>
<protein>
    <submittedName>
        <fullName evidence="3">Alkyl hydroperoxide reductase</fullName>
    </submittedName>
</protein>
<dbReference type="SUPFAM" id="SSF52833">
    <property type="entry name" value="Thioredoxin-like"/>
    <property type="match status" value="1"/>
</dbReference>
<reference evidence="3 4" key="1">
    <citation type="journal article" date="2015" name="Environ. Microbiol.">
        <title>Methane oxidation coupled to nitrate reduction under hypoxia by the Gammaproteobacterium Methylomonas denitrificans, sp. nov. type strain FJG1.</title>
        <authorList>
            <person name="Kits K.D."/>
            <person name="Klotz M.G."/>
            <person name="Stein L.Y."/>
        </authorList>
    </citation>
    <scope>NUCLEOTIDE SEQUENCE [LARGE SCALE GENOMIC DNA]</scope>
    <source>
        <strain evidence="3 4">FJG1</strain>
    </source>
</reference>
<dbReference type="InterPro" id="IPR000866">
    <property type="entry name" value="AhpC/TSA"/>
</dbReference>
<organism evidence="3 4">
    <name type="scientific">Methylomonas denitrificans</name>
    <dbReference type="NCBI Taxonomy" id="1538553"/>
    <lineage>
        <taxon>Bacteria</taxon>
        <taxon>Pseudomonadati</taxon>
        <taxon>Pseudomonadota</taxon>
        <taxon>Gammaproteobacteria</taxon>
        <taxon>Methylococcales</taxon>
        <taxon>Methylococcaceae</taxon>
        <taxon>Methylomonas</taxon>
    </lineage>
</organism>
<name>A0A140E3L9_9GAMM</name>
<dbReference type="PROSITE" id="PS51352">
    <property type="entry name" value="THIOREDOXIN_2"/>
    <property type="match status" value="1"/>
</dbReference>
<keyword evidence="1" id="KW-0732">Signal</keyword>
<accession>A0A140E3L9</accession>
<dbReference type="GO" id="GO:0016491">
    <property type="term" value="F:oxidoreductase activity"/>
    <property type="evidence" value="ECO:0007669"/>
    <property type="project" value="InterPro"/>
</dbReference>
<evidence type="ECO:0000313" key="3">
    <source>
        <dbReference type="EMBL" id="AMK74993.1"/>
    </source>
</evidence>
<feature type="domain" description="Thioredoxin" evidence="2">
    <location>
        <begin position="27"/>
        <end position="182"/>
    </location>
</feature>
<proteinExistence type="predicted"/>
<sequence>MFSQRIVGFFVLGLTLLLAASPARAEPVVGQPAPAFSGAAAEGGTLNLADLRGKTVILEWTNHECPFVRKHYESGNIPKVQKQAASQGVVWLQVISSGPGKEGYVDAATAKKLNQERGATPANVVFDPSGTIGKLYAATNTPQLFIIDPKGVLLYKGGIDSIPSADQDDIATAENYISSALKELAAGKPISKAVTKPYGCTVKYAG</sequence>
<dbReference type="RefSeq" id="WP_036275534.1">
    <property type="nucleotide sequence ID" value="NZ_CP014476.1"/>
</dbReference>
<evidence type="ECO:0000259" key="2">
    <source>
        <dbReference type="PROSITE" id="PS51352"/>
    </source>
</evidence>
<dbReference type="EMBL" id="CP014476">
    <property type="protein sequence ID" value="AMK74993.1"/>
    <property type="molecule type" value="Genomic_DNA"/>
</dbReference>
<dbReference type="PANTHER" id="PTHR43640:SF1">
    <property type="entry name" value="THIOREDOXIN-DEPENDENT PEROXIREDOXIN"/>
    <property type="match status" value="1"/>
</dbReference>
<gene>
    <name evidence="3" type="ORF">JT25_000580</name>
</gene>
<dbReference type="InterPro" id="IPR013766">
    <property type="entry name" value="Thioredoxin_domain"/>
</dbReference>
<dbReference type="OrthoDB" id="9781543at2"/>
<dbReference type="PANTHER" id="PTHR43640">
    <property type="entry name" value="OS07G0260300 PROTEIN"/>
    <property type="match status" value="1"/>
</dbReference>
<feature type="chain" id="PRO_5007807332" evidence="1">
    <location>
        <begin position="26"/>
        <end position="206"/>
    </location>
</feature>
<dbReference type="InterPro" id="IPR036249">
    <property type="entry name" value="Thioredoxin-like_sf"/>
</dbReference>
<dbReference type="Gene3D" id="3.40.30.10">
    <property type="entry name" value="Glutaredoxin"/>
    <property type="match status" value="1"/>
</dbReference>
<dbReference type="GO" id="GO:0016209">
    <property type="term" value="F:antioxidant activity"/>
    <property type="evidence" value="ECO:0007669"/>
    <property type="project" value="InterPro"/>
</dbReference>